<organism evidence="2 3">
    <name type="scientific">Aspergillus fumigatiaffinis</name>
    <dbReference type="NCBI Taxonomy" id="340414"/>
    <lineage>
        <taxon>Eukaryota</taxon>
        <taxon>Fungi</taxon>
        <taxon>Dikarya</taxon>
        <taxon>Ascomycota</taxon>
        <taxon>Pezizomycotina</taxon>
        <taxon>Eurotiomycetes</taxon>
        <taxon>Eurotiomycetidae</taxon>
        <taxon>Eurotiales</taxon>
        <taxon>Aspergillaceae</taxon>
        <taxon>Aspergillus</taxon>
        <taxon>Aspergillus subgen. Fumigati</taxon>
    </lineage>
</organism>
<gene>
    <name evidence="2" type="ORF">CNMCM6805_000809</name>
</gene>
<evidence type="ECO:0000313" key="2">
    <source>
        <dbReference type="EMBL" id="KAF4230319.1"/>
    </source>
</evidence>
<feature type="compositionally biased region" description="Acidic residues" evidence="1">
    <location>
        <begin position="50"/>
        <end position="59"/>
    </location>
</feature>
<feature type="region of interest" description="Disordered" evidence="1">
    <location>
        <begin position="39"/>
        <end position="59"/>
    </location>
</feature>
<keyword evidence="3" id="KW-1185">Reference proteome</keyword>
<reference evidence="2" key="2">
    <citation type="submission" date="2020-04" db="EMBL/GenBank/DDBJ databases">
        <authorList>
            <person name="Santos R.A.C."/>
            <person name="Steenwyk J.L."/>
            <person name="Rivero-Menendez O."/>
            <person name="Mead M.E."/>
            <person name="Silva L.P."/>
            <person name="Bastos R.W."/>
            <person name="Alastruey-Izquierdo A."/>
            <person name="Goldman G.H."/>
            <person name="Rokas A."/>
        </authorList>
    </citation>
    <scope>NUCLEOTIDE SEQUENCE</scope>
    <source>
        <strain evidence="2">CNM-CM6805</strain>
    </source>
</reference>
<evidence type="ECO:0000256" key="1">
    <source>
        <dbReference type="SAM" id="MobiDB-lite"/>
    </source>
</evidence>
<protein>
    <submittedName>
        <fullName evidence="2">Uncharacterized protein</fullName>
    </submittedName>
</protein>
<dbReference type="AlphaFoldDB" id="A0A8H4M6P5"/>
<feature type="compositionally biased region" description="Basic and acidic residues" evidence="1">
    <location>
        <begin position="39"/>
        <end position="49"/>
    </location>
</feature>
<dbReference type="Proteomes" id="UP000653565">
    <property type="component" value="Unassembled WGS sequence"/>
</dbReference>
<proteinExistence type="predicted"/>
<evidence type="ECO:0000313" key="3">
    <source>
        <dbReference type="Proteomes" id="UP000653565"/>
    </source>
</evidence>
<sequence length="107" mass="12234">MGPQQPKHPRSPDTGKLDTAILRSATTSESTLTEKLENISIADAEHESLPSEDEDLDSDEVPVIYSREMKDPKLLEENWLDLIWVRIWLPRTATSRNREVFSVRLCS</sequence>
<reference evidence="2" key="1">
    <citation type="journal article" date="2020" name="bioRxiv">
        <title>Genomic and phenotypic heterogeneity of clinical isolates of the human pathogens Aspergillus fumigatus, Aspergillus lentulus and Aspergillus fumigatiaffinis.</title>
        <authorList>
            <person name="dos Santos R.A.C."/>
            <person name="Steenwyk J.L."/>
            <person name="Rivero-Menendez O."/>
            <person name="Mead M.E."/>
            <person name="Silva L.P."/>
            <person name="Bastos R.W."/>
            <person name="Alastruey-Izquierdo A."/>
            <person name="Goldman G.H."/>
            <person name="Rokas A."/>
        </authorList>
    </citation>
    <scope>NUCLEOTIDE SEQUENCE</scope>
    <source>
        <strain evidence="2">CNM-CM6805</strain>
    </source>
</reference>
<accession>A0A8H4M6P5</accession>
<comment type="caution">
    <text evidence="2">The sequence shown here is derived from an EMBL/GenBank/DDBJ whole genome shotgun (WGS) entry which is preliminary data.</text>
</comment>
<dbReference type="EMBL" id="JAAAPX010000118">
    <property type="protein sequence ID" value="KAF4230319.1"/>
    <property type="molecule type" value="Genomic_DNA"/>
</dbReference>
<name>A0A8H4M6P5_9EURO</name>